<feature type="region of interest" description="Disordered" evidence="1">
    <location>
        <begin position="107"/>
        <end position="126"/>
    </location>
</feature>
<dbReference type="GO" id="GO:0008299">
    <property type="term" value="P:isoprenoid biosynthetic process"/>
    <property type="evidence" value="ECO:0007669"/>
    <property type="project" value="TreeGrafter"/>
</dbReference>
<comment type="caution">
    <text evidence="2">The sequence shown here is derived from an EMBL/GenBank/DDBJ whole genome shotgun (WGS) entry which is preliminary data.</text>
</comment>
<accession>A0A6A0GYB0</accession>
<feature type="compositionally biased region" description="Low complexity" evidence="1">
    <location>
        <begin position="107"/>
        <end position="125"/>
    </location>
</feature>
<dbReference type="GO" id="GO:0005739">
    <property type="term" value="C:mitochondrion"/>
    <property type="evidence" value="ECO:0007669"/>
    <property type="project" value="TreeGrafter"/>
</dbReference>
<protein>
    <recommendedName>
        <fullName evidence="3">Decaprenyl-diphosphate synthase subunit 2</fullName>
    </recommendedName>
</protein>
<organism evidence="2">
    <name type="scientific">Hyalella azteca</name>
    <name type="common">Amphipod</name>
    <dbReference type="NCBI Taxonomy" id="294128"/>
    <lineage>
        <taxon>Eukaryota</taxon>
        <taxon>Metazoa</taxon>
        <taxon>Ecdysozoa</taxon>
        <taxon>Arthropoda</taxon>
        <taxon>Crustacea</taxon>
        <taxon>Multicrustacea</taxon>
        <taxon>Malacostraca</taxon>
        <taxon>Eumalacostraca</taxon>
        <taxon>Peracarida</taxon>
        <taxon>Amphipoda</taxon>
        <taxon>Senticaudata</taxon>
        <taxon>Talitrida</taxon>
        <taxon>Talitroidea</taxon>
        <taxon>Hyalellidae</taxon>
        <taxon>Hyalella</taxon>
    </lineage>
</organism>
<dbReference type="GO" id="GO:0004659">
    <property type="term" value="F:prenyltransferase activity"/>
    <property type="evidence" value="ECO:0007669"/>
    <property type="project" value="TreeGrafter"/>
</dbReference>
<dbReference type="PANTHER" id="PTHR12001:SF55">
    <property type="entry name" value="ALL TRANS-POLYPRENYL-DIPHOSPHATE SYNTHASE PDSS2"/>
    <property type="match status" value="1"/>
</dbReference>
<evidence type="ECO:0000313" key="2">
    <source>
        <dbReference type="EMBL" id="KAA0192152.1"/>
    </source>
</evidence>
<proteinExistence type="predicted"/>
<dbReference type="GO" id="GO:1990234">
    <property type="term" value="C:transferase complex"/>
    <property type="evidence" value="ECO:0007669"/>
    <property type="project" value="TreeGrafter"/>
</dbReference>
<dbReference type="OrthoDB" id="9983019at2759"/>
<dbReference type="Proteomes" id="UP000711488">
    <property type="component" value="Unassembled WGS sequence"/>
</dbReference>
<reference evidence="2" key="3">
    <citation type="submission" date="2019-06" db="EMBL/GenBank/DDBJ databases">
        <authorList>
            <person name="Poynton C."/>
            <person name="Hasenbein S."/>
            <person name="Benoit J.B."/>
            <person name="Sepulveda M.S."/>
            <person name="Poelchau M.F."/>
            <person name="Murali S.C."/>
            <person name="Chen S."/>
            <person name="Glastad K.M."/>
            <person name="Werren J.H."/>
            <person name="Vineis J.H."/>
            <person name="Bowen J.L."/>
            <person name="Friedrich M."/>
            <person name="Jones J."/>
            <person name="Robertson H.M."/>
            <person name="Feyereisen R."/>
            <person name="Mechler-Hickson A."/>
            <person name="Mathers N."/>
            <person name="Lee C.E."/>
            <person name="Colbourne J.K."/>
            <person name="Biales A."/>
            <person name="Johnston J.S."/>
            <person name="Wellborn G.A."/>
            <person name="Rosendale A.J."/>
            <person name="Cridge A.G."/>
            <person name="Munoz-Torres M.C."/>
            <person name="Bain P.A."/>
            <person name="Manny A.R."/>
            <person name="Major K.M."/>
            <person name="Lambert F.N."/>
            <person name="Vulpe C.D."/>
            <person name="Tuck P."/>
            <person name="Blalock B.J."/>
            <person name="Lin Y.-Y."/>
            <person name="Smith M.E."/>
            <person name="Ochoa-Acuna H."/>
            <person name="Chen M.-J.M."/>
            <person name="Childers C.P."/>
            <person name="Qu J."/>
            <person name="Dugan S."/>
            <person name="Lee S.L."/>
            <person name="Chao H."/>
            <person name="Dinh H."/>
            <person name="Han Y."/>
            <person name="Doddapaneni H."/>
            <person name="Worley K.C."/>
            <person name="Muzny D.M."/>
            <person name="Gibbs R.A."/>
            <person name="Richards S."/>
        </authorList>
    </citation>
    <scope>NUCLEOTIDE SEQUENCE</scope>
    <source>
        <strain evidence="2">HAZT.00-mixed</strain>
        <tissue evidence="2">Whole organism</tissue>
    </source>
</reference>
<dbReference type="PANTHER" id="PTHR12001">
    <property type="entry name" value="GERANYLGERANYL PYROPHOSPHATE SYNTHASE"/>
    <property type="match status" value="1"/>
</dbReference>
<dbReference type="SUPFAM" id="SSF48576">
    <property type="entry name" value="Terpenoid synthases"/>
    <property type="match status" value="1"/>
</dbReference>
<reference evidence="2" key="1">
    <citation type="submission" date="2014-08" db="EMBL/GenBank/DDBJ databases">
        <authorList>
            <person name="Murali S."/>
            <person name="Richards S."/>
            <person name="Bandaranaike D."/>
            <person name="Bellair M."/>
            <person name="Blankenburg K."/>
            <person name="Chao H."/>
            <person name="Dinh H."/>
            <person name="Doddapaneni H."/>
            <person name="Dugan-Rocha S."/>
            <person name="Elkadiri S."/>
            <person name="Gnanaolivu R."/>
            <person name="Hughes D."/>
            <person name="Lee S."/>
            <person name="Li M."/>
            <person name="Ming W."/>
            <person name="Munidasa M."/>
            <person name="Muniz J."/>
            <person name="Nguyen L."/>
            <person name="Osuji N."/>
            <person name="Pu L.-L."/>
            <person name="Puazo M."/>
            <person name="Skinner E."/>
            <person name="Qu C."/>
            <person name="Quiroz J."/>
            <person name="Raj R."/>
            <person name="Weissenberger G."/>
            <person name="Xin Y."/>
            <person name="Zou X."/>
            <person name="Han Y."/>
            <person name="Worley K."/>
            <person name="Muzny D."/>
            <person name="Gibbs R."/>
        </authorList>
    </citation>
    <scope>NUCLEOTIDE SEQUENCE</scope>
    <source>
        <strain evidence="2">HAZT.00-mixed</strain>
        <tissue evidence="2">Whole organism</tissue>
    </source>
</reference>
<gene>
    <name evidence="2" type="ORF">HAZT_HAZT006798</name>
</gene>
<sequence length="167" mass="17664">MRSLLSDEMSNIATHLRKLIATTHPLVDTAKQLVLEGPQSALQTRGLLVLLVSKAAGLAESAAAKTLPQELAAGLIHSQRSLAEITEMIHTAELIHKGVVNIHTTAADPSAEESTSPSSSSSSADGSDYQLGNKLAILCGDYLLANACKALAVLHNSQLWLCFITLR</sequence>
<reference evidence="2" key="2">
    <citation type="journal article" date="2018" name="Environ. Sci. Technol.">
        <title>The Toxicogenome of Hyalella azteca: A Model for Sediment Ecotoxicology and Evolutionary Toxicology.</title>
        <authorList>
            <person name="Poynton H.C."/>
            <person name="Hasenbein S."/>
            <person name="Benoit J.B."/>
            <person name="Sepulveda M.S."/>
            <person name="Poelchau M.F."/>
            <person name="Hughes D.S.T."/>
            <person name="Murali S.C."/>
            <person name="Chen S."/>
            <person name="Glastad K.M."/>
            <person name="Goodisman M.A.D."/>
            <person name="Werren J.H."/>
            <person name="Vineis J.H."/>
            <person name="Bowen J.L."/>
            <person name="Friedrich M."/>
            <person name="Jones J."/>
            <person name="Robertson H.M."/>
            <person name="Feyereisen R."/>
            <person name="Mechler-Hickson A."/>
            <person name="Mathers N."/>
            <person name="Lee C.E."/>
            <person name="Colbourne J.K."/>
            <person name="Biales A."/>
            <person name="Johnston J.S."/>
            <person name="Wellborn G.A."/>
            <person name="Rosendale A.J."/>
            <person name="Cridge A.G."/>
            <person name="Munoz-Torres M.C."/>
            <person name="Bain P.A."/>
            <person name="Manny A.R."/>
            <person name="Major K.M."/>
            <person name="Lambert F.N."/>
            <person name="Vulpe C.D."/>
            <person name="Tuck P."/>
            <person name="Blalock B.J."/>
            <person name="Lin Y.Y."/>
            <person name="Smith M.E."/>
            <person name="Ochoa-Acuna H."/>
            <person name="Chen M.M."/>
            <person name="Childers C.P."/>
            <person name="Qu J."/>
            <person name="Dugan S."/>
            <person name="Lee S.L."/>
            <person name="Chao H."/>
            <person name="Dinh H."/>
            <person name="Han Y."/>
            <person name="Doddapaneni H."/>
            <person name="Worley K.C."/>
            <person name="Muzny D.M."/>
            <person name="Gibbs R.A."/>
            <person name="Richards S."/>
        </authorList>
    </citation>
    <scope>NUCLEOTIDE SEQUENCE</scope>
    <source>
        <strain evidence="2">HAZT.00-mixed</strain>
        <tissue evidence="2">Whole organism</tissue>
    </source>
</reference>
<evidence type="ECO:0008006" key="3">
    <source>
        <dbReference type="Google" id="ProtNLM"/>
    </source>
</evidence>
<dbReference type="Gene3D" id="1.10.600.10">
    <property type="entry name" value="Farnesyl Diphosphate Synthase"/>
    <property type="match status" value="1"/>
</dbReference>
<dbReference type="AlphaFoldDB" id="A0A6A0GYB0"/>
<evidence type="ECO:0000256" key="1">
    <source>
        <dbReference type="SAM" id="MobiDB-lite"/>
    </source>
</evidence>
<dbReference type="GO" id="GO:0006744">
    <property type="term" value="P:ubiquinone biosynthetic process"/>
    <property type="evidence" value="ECO:0007669"/>
    <property type="project" value="TreeGrafter"/>
</dbReference>
<dbReference type="InterPro" id="IPR008949">
    <property type="entry name" value="Isoprenoid_synthase_dom_sf"/>
</dbReference>
<name>A0A6A0GYB0_HYAAZ</name>
<dbReference type="EMBL" id="JQDR03011821">
    <property type="protein sequence ID" value="KAA0192152.1"/>
    <property type="molecule type" value="Genomic_DNA"/>
</dbReference>